<evidence type="ECO:0000256" key="1">
    <source>
        <dbReference type="ARBA" id="ARBA00004613"/>
    </source>
</evidence>
<dbReference type="FunCoup" id="G0NXL7">
    <property type="interactions" value="233"/>
</dbReference>
<keyword evidence="3" id="KW-0964">Secreted</keyword>
<keyword evidence="4" id="KW-0732">Signal</keyword>
<evidence type="ECO:0000256" key="4">
    <source>
        <dbReference type="ARBA" id="ARBA00022729"/>
    </source>
</evidence>
<evidence type="ECO:0000256" key="2">
    <source>
        <dbReference type="ARBA" id="ARBA00009034"/>
    </source>
</evidence>
<keyword evidence="7" id="KW-1185">Reference proteome</keyword>
<dbReference type="AlphaFoldDB" id="G0NXL7"/>
<organism evidence="7">
    <name type="scientific">Caenorhabditis brenneri</name>
    <name type="common">Nematode worm</name>
    <dbReference type="NCBI Taxonomy" id="135651"/>
    <lineage>
        <taxon>Eukaryota</taxon>
        <taxon>Metazoa</taxon>
        <taxon>Ecdysozoa</taxon>
        <taxon>Nematoda</taxon>
        <taxon>Chromadorea</taxon>
        <taxon>Rhabditida</taxon>
        <taxon>Rhabditina</taxon>
        <taxon>Rhabditomorpha</taxon>
        <taxon>Rhabditoidea</taxon>
        <taxon>Rhabditidae</taxon>
        <taxon>Peloderinae</taxon>
        <taxon>Caenorhabditis</taxon>
    </lineage>
</organism>
<dbReference type="EMBL" id="GL379973">
    <property type="protein sequence ID" value="EGT39575.1"/>
    <property type="molecule type" value="Genomic_DNA"/>
</dbReference>
<comment type="subcellular location">
    <subcellularLocation>
        <location evidence="1">Secreted</location>
    </subcellularLocation>
</comment>
<comment type="similarity">
    <text evidence="2">Belongs to the insulin family.</text>
</comment>
<dbReference type="Pfam" id="PF03488">
    <property type="entry name" value="Ins_beta"/>
    <property type="match status" value="1"/>
</dbReference>
<dbReference type="GO" id="GO:0005179">
    <property type="term" value="F:hormone activity"/>
    <property type="evidence" value="ECO:0007669"/>
    <property type="project" value="InterPro"/>
</dbReference>
<evidence type="ECO:0000313" key="6">
    <source>
        <dbReference type="EMBL" id="EGT39575.1"/>
    </source>
</evidence>
<proteinExistence type="inferred from homology"/>
<dbReference type="Gene3D" id="1.10.100.10">
    <property type="entry name" value="Insulin-like"/>
    <property type="match status" value="2"/>
</dbReference>
<name>G0NXL7_CAEBE</name>
<keyword evidence="5" id="KW-1015">Disulfide bond</keyword>
<dbReference type="InterPro" id="IPR052335">
    <property type="entry name" value="Insulin-like_regulatory"/>
</dbReference>
<dbReference type="InParanoid" id="G0NXL7"/>
<sequence>MTRTICGRSLPFLVEKVCTTPCTDVISDIANEGCNTRVSVKRSATLDSPEADVALNEVERVLAIFPATEARSIHCGKSLTRFIYKVCKAPCQNEEDFDMATYARIHPVTEEFIREQCCPNIF</sequence>
<accession>G0NXL7</accession>
<evidence type="ECO:0000313" key="7">
    <source>
        <dbReference type="Proteomes" id="UP000008068"/>
    </source>
</evidence>
<dbReference type="PANTHER" id="PTHR33893">
    <property type="entry name" value="INSULIN RELATED-RELATED-RELATED"/>
    <property type="match status" value="1"/>
</dbReference>
<dbReference type="Proteomes" id="UP000008068">
    <property type="component" value="Unassembled WGS sequence"/>
</dbReference>
<dbReference type="InterPro" id="IPR003235">
    <property type="entry name" value="Nem_insulin-like_b-type"/>
</dbReference>
<gene>
    <name evidence="6" type="ORF">CAEBREN_15182</name>
</gene>
<dbReference type="PANTHER" id="PTHR33893:SF9">
    <property type="entry name" value="INSULIN RELATED-RELATED"/>
    <property type="match status" value="1"/>
</dbReference>
<dbReference type="HOGENOM" id="CLU_2028740_0_0_1"/>
<evidence type="ECO:0000256" key="3">
    <source>
        <dbReference type="ARBA" id="ARBA00022525"/>
    </source>
</evidence>
<dbReference type="GO" id="GO:0005576">
    <property type="term" value="C:extracellular region"/>
    <property type="evidence" value="ECO:0007669"/>
    <property type="project" value="UniProtKB-SubCell"/>
</dbReference>
<evidence type="ECO:0000256" key="5">
    <source>
        <dbReference type="ARBA" id="ARBA00023157"/>
    </source>
</evidence>
<reference evidence="7" key="1">
    <citation type="submission" date="2011-07" db="EMBL/GenBank/DDBJ databases">
        <authorList>
            <consortium name="Caenorhabditis brenneri Sequencing and Analysis Consortium"/>
            <person name="Wilson R.K."/>
        </authorList>
    </citation>
    <scope>NUCLEOTIDE SEQUENCE [LARGE SCALE GENOMIC DNA]</scope>
    <source>
        <strain evidence="7">PB2801</strain>
    </source>
</reference>
<protein>
    <submittedName>
        <fullName evidence="6">Uncharacterized protein</fullName>
    </submittedName>
</protein>